<dbReference type="EMBL" id="CAKOGL010000008">
    <property type="protein sequence ID" value="CAH2089627.1"/>
    <property type="molecule type" value="Genomic_DNA"/>
</dbReference>
<dbReference type="PANTHER" id="PTHR11257">
    <property type="entry name" value="CHEMOSENSORY PROTEIN-RELATED"/>
    <property type="match status" value="1"/>
</dbReference>
<dbReference type="Proteomes" id="UP001153954">
    <property type="component" value="Unassembled WGS sequence"/>
</dbReference>
<keyword evidence="1" id="KW-0732">Signal</keyword>
<feature type="signal peptide" evidence="1">
    <location>
        <begin position="1"/>
        <end position="15"/>
    </location>
</feature>
<evidence type="ECO:0008006" key="4">
    <source>
        <dbReference type="Google" id="ProtNLM"/>
    </source>
</evidence>
<feature type="chain" id="PRO_5043953367" description="Chemosensory protein" evidence="1">
    <location>
        <begin position="16"/>
        <end position="123"/>
    </location>
</feature>
<evidence type="ECO:0000313" key="2">
    <source>
        <dbReference type="EMBL" id="CAH2089627.1"/>
    </source>
</evidence>
<dbReference type="Gene3D" id="1.10.2080.10">
    <property type="entry name" value="Insect odorant-binding protein A10/Ejaculatory bulb-specific protein 3"/>
    <property type="match status" value="1"/>
</dbReference>
<evidence type="ECO:0000256" key="1">
    <source>
        <dbReference type="SAM" id="SignalP"/>
    </source>
</evidence>
<dbReference type="Pfam" id="PF03392">
    <property type="entry name" value="OS-D"/>
    <property type="match status" value="1"/>
</dbReference>
<accession>A0AAU9TUT1</accession>
<name>A0AAU9TUT1_EUPED</name>
<evidence type="ECO:0000313" key="3">
    <source>
        <dbReference type="Proteomes" id="UP001153954"/>
    </source>
</evidence>
<comment type="caution">
    <text evidence="2">The sequence shown here is derived from an EMBL/GenBank/DDBJ whole genome shotgun (WGS) entry which is preliminary data.</text>
</comment>
<protein>
    <recommendedName>
        <fullName evidence="4">Chemosensory protein</fullName>
    </recommendedName>
</protein>
<dbReference type="PANTHER" id="PTHR11257:SF13">
    <property type="entry name" value="GEO07322P1"/>
    <property type="match status" value="1"/>
</dbReference>
<dbReference type="InterPro" id="IPR036682">
    <property type="entry name" value="OS_D_A10/PebIII_sf"/>
</dbReference>
<proteinExistence type="predicted"/>
<organism evidence="2 3">
    <name type="scientific">Euphydryas editha</name>
    <name type="common">Edith's checkerspot</name>
    <dbReference type="NCBI Taxonomy" id="104508"/>
    <lineage>
        <taxon>Eukaryota</taxon>
        <taxon>Metazoa</taxon>
        <taxon>Ecdysozoa</taxon>
        <taxon>Arthropoda</taxon>
        <taxon>Hexapoda</taxon>
        <taxon>Insecta</taxon>
        <taxon>Pterygota</taxon>
        <taxon>Neoptera</taxon>
        <taxon>Endopterygota</taxon>
        <taxon>Lepidoptera</taxon>
        <taxon>Glossata</taxon>
        <taxon>Ditrysia</taxon>
        <taxon>Papilionoidea</taxon>
        <taxon>Nymphalidae</taxon>
        <taxon>Nymphalinae</taxon>
        <taxon>Euphydryas</taxon>
    </lineage>
</organism>
<dbReference type="AlphaFoldDB" id="A0AAU9TUT1"/>
<reference evidence="2" key="1">
    <citation type="submission" date="2022-03" db="EMBL/GenBank/DDBJ databases">
        <authorList>
            <person name="Tunstrom K."/>
        </authorList>
    </citation>
    <scope>NUCLEOTIDE SEQUENCE</scope>
</reference>
<keyword evidence="3" id="KW-1185">Reference proteome</keyword>
<sequence>MKLLIVLAFVTVAAARPDSDYSRYENFNVDEITGNKRLLKAYCDCFLGVGKCTPEGSDFKTWIPESVQNSCGKCSENQKVLVSKMIIAIQEQLPEDWVKLNKEYDPDSKYVEALKEFLHKYGH</sequence>
<dbReference type="SUPFAM" id="SSF100910">
    <property type="entry name" value="Chemosensory protein Csp2"/>
    <property type="match status" value="1"/>
</dbReference>
<dbReference type="InterPro" id="IPR005055">
    <property type="entry name" value="A10/PebIII"/>
</dbReference>
<gene>
    <name evidence="2" type="ORF">EEDITHA_LOCUS5661</name>
</gene>